<keyword evidence="2" id="KW-0805">Transcription regulation</keyword>
<evidence type="ECO:0000256" key="4">
    <source>
        <dbReference type="ARBA" id="ARBA00023163"/>
    </source>
</evidence>
<evidence type="ECO:0000256" key="3">
    <source>
        <dbReference type="ARBA" id="ARBA00023125"/>
    </source>
</evidence>
<gene>
    <name evidence="8" type="ORF">PIB30_050244</name>
</gene>
<feature type="domain" description="TF-B3" evidence="7">
    <location>
        <begin position="15"/>
        <end position="110"/>
    </location>
</feature>
<reference evidence="8 9" key="1">
    <citation type="journal article" date="2023" name="Plants (Basel)">
        <title>Bridging the Gap: Combining Genomics and Transcriptomics Approaches to Understand Stylosanthes scabra, an Orphan Legume from the Brazilian Caatinga.</title>
        <authorList>
            <person name="Ferreira-Neto J.R.C."/>
            <person name="da Silva M.D."/>
            <person name="Binneck E."/>
            <person name="de Melo N.F."/>
            <person name="da Silva R.H."/>
            <person name="de Melo A.L.T.M."/>
            <person name="Pandolfi V."/>
            <person name="Bustamante F.O."/>
            <person name="Brasileiro-Vidal A.C."/>
            <person name="Benko-Iseppon A.M."/>
        </authorList>
    </citation>
    <scope>NUCLEOTIDE SEQUENCE [LARGE SCALE GENOMIC DNA]</scope>
    <source>
        <tissue evidence="8">Leaves</tissue>
    </source>
</reference>
<dbReference type="InterPro" id="IPR050655">
    <property type="entry name" value="Plant_B3_domain"/>
</dbReference>
<sequence>MEPPQLPCHTKTLPAEFFKVYLPQTSSTHLRIPKAFSAKFINGKIARKVAVVDHEGNSWDVELKKMEDGSLVFKNGWQDFARDKCLEQADFLVFGYDGKSKFHVKIFSKSGCRKEAANGSRKLDPIVISDDEDSDHQNSKRKQRKLSPTSVLIVNEKPHSKKEGTIVGKSKGAKRESKASAGLVKDPHFVIPMSHWRMRRVEIPRRVMKELNISLKSRIKLRDENDKLWPVKITTTGRRHYLADGWSRFWQAKSIEEGNLCDFKFVVGKANSAEELLVRVQSP</sequence>
<dbReference type="InterPro" id="IPR015300">
    <property type="entry name" value="DNA-bd_pseudobarrel_sf"/>
</dbReference>
<proteinExistence type="predicted"/>
<evidence type="ECO:0000256" key="1">
    <source>
        <dbReference type="ARBA" id="ARBA00004123"/>
    </source>
</evidence>
<keyword evidence="5" id="KW-0539">Nucleus</keyword>
<dbReference type="PROSITE" id="PS50863">
    <property type="entry name" value="B3"/>
    <property type="match status" value="2"/>
</dbReference>
<keyword evidence="9" id="KW-1185">Reference proteome</keyword>
<keyword evidence="3" id="KW-0238">DNA-binding</keyword>
<dbReference type="SUPFAM" id="SSF101936">
    <property type="entry name" value="DNA-binding pseudobarrel domain"/>
    <property type="match status" value="2"/>
</dbReference>
<keyword evidence="4" id="KW-0804">Transcription</keyword>
<dbReference type="InterPro" id="IPR003340">
    <property type="entry name" value="B3_DNA-bd"/>
</dbReference>
<accession>A0ABU6RHR4</accession>
<evidence type="ECO:0000256" key="2">
    <source>
        <dbReference type="ARBA" id="ARBA00023015"/>
    </source>
</evidence>
<feature type="domain" description="TF-B3" evidence="7">
    <location>
        <begin position="186"/>
        <end position="283"/>
    </location>
</feature>
<dbReference type="Gene3D" id="2.40.330.10">
    <property type="entry name" value="DNA-binding pseudobarrel domain"/>
    <property type="match status" value="2"/>
</dbReference>
<comment type="subcellular location">
    <subcellularLocation>
        <location evidence="1">Nucleus</location>
    </subcellularLocation>
</comment>
<name>A0ABU6RHR4_9FABA</name>
<evidence type="ECO:0000259" key="7">
    <source>
        <dbReference type="PROSITE" id="PS50863"/>
    </source>
</evidence>
<evidence type="ECO:0000256" key="6">
    <source>
        <dbReference type="SAM" id="MobiDB-lite"/>
    </source>
</evidence>
<dbReference type="PANTHER" id="PTHR31920:SF149">
    <property type="entry name" value="B3 DOMAIN-CONTAINING PROTEIN OS01G0723500-LIKE ISOFORM X1"/>
    <property type="match status" value="1"/>
</dbReference>
<evidence type="ECO:0000313" key="8">
    <source>
        <dbReference type="EMBL" id="MED6123557.1"/>
    </source>
</evidence>
<organism evidence="8 9">
    <name type="scientific">Stylosanthes scabra</name>
    <dbReference type="NCBI Taxonomy" id="79078"/>
    <lineage>
        <taxon>Eukaryota</taxon>
        <taxon>Viridiplantae</taxon>
        <taxon>Streptophyta</taxon>
        <taxon>Embryophyta</taxon>
        <taxon>Tracheophyta</taxon>
        <taxon>Spermatophyta</taxon>
        <taxon>Magnoliopsida</taxon>
        <taxon>eudicotyledons</taxon>
        <taxon>Gunneridae</taxon>
        <taxon>Pentapetalae</taxon>
        <taxon>rosids</taxon>
        <taxon>fabids</taxon>
        <taxon>Fabales</taxon>
        <taxon>Fabaceae</taxon>
        <taxon>Papilionoideae</taxon>
        <taxon>50 kb inversion clade</taxon>
        <taxon>dalbergioids sensu lato</taxon>
        <taxon>Dalbergieae</taxon>
        <taxon>Pterocarpus clade</taxon>
        <taxon>Stylosanthes</taxon>
    </lineage>
</organism>
<dbReference type="SMART" id="SM01019">
    <property type="entry name" value="B3"/>
    <property type="match status" value="2"/>
</dbReference>
<feature type="region of interest" description="Disordered" evidence="6">
    <location>
        <begin position="123"/>
        <end position="178"/>
    </location>
</feature>
<evidence type="ECO:0000256" key="5">
    <source>
        <dbReference type="ARBA" id="ARBA00023242"/>
    </source>
</evidence>
<evidence type="ECO:0000313" key="9">
    <source>
        <dbReference type="Proteomes" id="UP001341840"/>
    </source>
</evidence>
<protein>
    <recommendedName>
        <fullName evidence="7">TF-B3 domain-containing protein</fullName>
    </recommendedName>
</protein>
<comment type="caution">
    <text evidence="8">The sequence shown here is derived from an EMBL/GenBank/DDBJ whole genome shotgun (WGS) entry which is preliminary data.</text>
</comment>
<dbReference type="EMBL" id="JASCZI010030552">
    <property type="protein sequence ID" value="MED6123557.1"/>
    <property type="molecule type" value="Genomic_DNA"/>
</dbReference>
<dbReference type="Proteomes" id="UP001341840">
    <property type="component" value="Unassembled WGS sequence"/>
</dbReference>
<dbReference type="PANTHER" id="PTHR31920">
    <property type="entry name" value="B3 DOMAIN-CONTAINING"/>
    <property type="match status" value="1"/>
</dbReference>
<dbReference type="Pfam" id="PF02362">
    <property type="entry name" value="B3"/>
    <property type="match status" value="2"/>
</dbReference>
<dbReference type="CDD" id="cd10017">
    <property type="entry name" value="B3_DNA"/>
    <property type="match status" value="2"/>
</dbReference>